<comment type="subcellular location">
    <subcellularLocation>
        <location evidence="1">Apical cell membrane</location>
        <topology evidence="1">Multi-pass membrane protein</topology>
    </subcellularLocation>
</comment>
<feature type="transmembrane region" description="Helical" evidence="7">
    <location>
        <begin position="330"/>
        <end position="355"/>
    </location>
</feature>
<feature type="transmembrane region" description="Helical" evidence="7">
    <location>
        <begin position="517"/>
        <end position="537"/>
    </location>
</feature>
<dbReference type="PANTHER" id="PTHR10010:SF46">
    <property type="entry name" value="SODIUM-DEPENDENT PHOSPHATE TRANSPORT PROTEIN 2B"/>
    <property type="match status" value="1"/>
</dbReference>
<evidence type="ECO:0000256" key="6">
    <source>
        <dbReference type="ARBA" id="ARBA00023136"/>
    </source>
</evidence>
<accession>A0A2G8LCB5</accession>
<protein>
    <submittedName>
        <fullName evidence="8">Putative sodium-dependent phosphate transport protein 2B-like</fullName>
    </submittedName>
</protein>
<keyword evidence="4 7" id="KW-0812">Transmembrane</keyword>
<keyword evidence="6 7" id="KW-0472">Membrane</keyword>
<evidence type="ECO:0000256" key="3">
    <source>
        <dbReference type="ARBA" id="ARBA00022475"/>
    </source>
</evidence>
<dbReference type="NCBIfam" id="NF037997">
    <property type="entry name" value="Na_Pi_symport"/>
    <property type="match status" value="1"/>
</dbReference>
<keyword evidence="3" id="KW-1003">Cell membrane</keyword>
<evidence type="ECO:0000256" key="7">
    <source>
        <dbReference type="SAM" id="Phobius"/>
    </source>
</evidence>
<feature type="transmembrane region" description="Helical" evidence="7">
    <location>
        <begin position="187"/>
        <end position="207"/>
    </location>
</feature>
<comment type="caution">
    <text evidence="8">The sequence shown here is derived from an EMBL/GenBank/DDBJ whole genome shotgun (WGS) entry which is preliminary data.</text>
</comment>
<dbReference type="Proteomes" id="UP000230750">
    <property type="component" value="Unassembled WGS sequence"/>
</dbReference>
<dbReference type="InterPro" id="IPR003841">
    <property type="entry name" value="Na/Pi_transpt"/>
</dbReference>
<evidence type="ECO:0000313" key="9">
    <source>
        <dbReference type="Proteomes" id="UP000230750"/>
    </source>
</evidence>
<dbReference type="Pfam" id="PF02690">
    <property type="entry name" value="Na_Pi_cotrans"/>
    <property type="match status" value="2"/>
</dbReference>
<comment type="similarity">
    <text evidence="2">Belongs to the SLC34A transporter family.</text>
</comment>
<dbReference type="AlphaFoldDB" id="A0A2G8LCB5"/>
<name>A0A2G8LCB5_STIJA</name>
<dbReference type="STRING" id="307972.A0A2G8LCB5"/>
<keyword evidence="5 7" id="KW-1133">Transmembrane helix</keyword>
<evidence type="ECO:0000313" key="8">
    <source>
        <dbReference type="EMBL" id="PIK57894.1"/>
    </source>
</evidence>
<dbReference type="EMBL" id="MRZV01000129">
    <property type="protein sequence ID" value="PIK57894.1"/>
    <property type="molecule type" value="Genomic_DNA"/>
</dbReference>
<evidence type="ECO:0000256" key="1">
    <source>
        <dbReference type="ARBA" id="ARBA00004424"/>
    </source>
</evidence>
<dbReference type="PANTHER" id="PTHR10010">
    <property type="entry name" value="SOLUTE CARRIER FAMILY 34 SODIUM PHOSPHATE , MEMBER 2-RELATED"/>
    <property type="match status" value="1"/>
</dbReference>
<keyword evidence="9" id="KW-1185">Reference proteome</keyword>
<evidence type="ECO:0000256" key="5">
    <source>
        <dbReference type="ARBA" id="ARBA00022989"/>
    </source>
</evidence>
<gene>
    <name evidence="8" type="ORF">BSL78_05175</name>
</gene>
<feature type="transmembrane region" description="Helical" evidence="7">
    <location>
        <begin position="145"/>
        <end position="167"/>
    </location>
</feature>
<dbReference type="GO" id="GO:0016324">
    <property type="term" value="C:apical plasma membrane"/>
    <property type="evidence" value="ECO:0007669"/>
    <property type="project" value="UniProtKB-SubCell"/>
</dbReference>
<dbReference type="GO" id="GO:0005436">
    <property type="term" value="F:sodium:phosphate symporter activity"/>
    <property type="evidence" value="ECO:0007669"/>
    <property type="project" value="InterPro"/>
</dbReference>
<feature type="transmembrane region" description="Helical" evidence="7">
    <location>
        <begin position="493"/>
        <end position="511"/>
    </location>
</feature>
<sequence length="562" mass="60968">MTVDTDLPDSNGNENLGYVSDANDFEVVDKKAAATDIQQNGVGIKSNFQKPGQVDLEITNDPKEEEDPWNTVPLFRVVKMTPWKELTFAGKLKRVVWDWFLITLFKIIALLGLLYIFVCSLQVMSAAFQLLGGKAAGGALSQNEIINNPVCGLMIGVLVTVLVQSSSTSTSIVVSMVGATVITVSQAIPIIMGANIGTSVTNTIVALTQAKDRNEFRRAFGGATVHDMFNWLCVIILLPFEVATGYLEWLSAAILDLFNVSPNAEVDVDFLDAITKPVTSKIVQIDKSVITDIALNQTDGEEVSLLKRCAANETGSSCEHIFAYSNLSDAAVGGILLVGSLLTLCICLLLLVKLLQWMLVGRMSLLLRKAVNANFPGYFSFLTGYFAMLVGAIVTFLVQSSSVFTSALTPLVGLGLITIDRIYPLTLGSNIGTTGTSILAAFSQIDNFNLALQISMCHLFFNITGIIIWYPIPFMRKVPIHLAKGLGNNTAKYRWFAVTYLLLAFFLLPGVVFGLSLAGNVIFLSIGIPILVVAVDYRRDQYFPSQSSRTSAKGSPRLDIPS</sequence>
<evidence type="ECO:0000256" key="4">
    <source>
        <dbReference type="ARBA" id="ARBA00022692"/>
    </source>
</evidence>
<proteinExistence type="inferred from homology"/>
<feature type="transmembrane region" description="Helical" evidence="7">
    <location>
        <begin position="228"/>
        <end position="247"/>
    </location>
</feature>
<organism evidence="8 9">
    <name type="scientific">Stichopus japonicus</name>
    <name type="common">Sea cucumber</name>
    <dbReference type="NCBI Taxonomy" id="307972"/>
    <lineage>
        <taxon>Eukaryota</taxon>
        <taxon>Metazoa</taxon>
        <taxon>Echinodermata</taxon>
        <taxon>Eleutherozoa</taxon>
        <taxon>Echinozoa</taxon>
        <taxon>Holothuroidea</taxon>
        <taxon>Aspidochirotacea</taxon>
        <taxon>Aspidochirotida</taxon>
        <taxon>Stichopodidae</taxon>
        <taxon>Apostichopus</taxon>
    </lineage>
</organism>
<dbReference type="NCBIfam" id="TIGR01013">
    <property type="entry name" value="2a58"/>
    <property type="match status" value="1"/>
</dbReference>
<dbReference type="GO" id="GO:0044341">
    <property type="term" value="P:sodium-dependent phosphate transport"/>
    <property type="evidence" value="ECO:0007669"/>
    <property type="project" value="InterPro"/>
</dbReference>
<reference evidence="8 9" key="1">
    <citation type="journal article" date="2017" name="PLoS Biol.">
        <title>The sea cucumber genome provides insights into morphological evolution and visceral regeneration.</title>
        <authorList>
            <person name="Zhang X."/>
            <person name="Sun L."/>
            <person name="Yuan J."/>
            <person name="Sun Y."/>
            <person name="Gao Y."/>
            <person name="Zhang L."/>
            <person name="Li S."/>
            <person name="Dai H."/>
            <person name="Hamel J.F."/>
            <person name="Liu C."/>
            <person name="Yu Y."/>
            <person name="Liu S."/>
            <person name="Lin W."/>
            <person name="Guo K."/>
            <person name="Jin S."/>
            <person name="Xu P."/>
            <person name="Storey K.B."/>
            <person name="Huan P."/>
            <person name="Zhang T."/>
            <person name="Zhou Y."/>
            <person name="Zhang J."/>
            <person name="Lin C."/>
            <person name="Li X."/>
            <person name="Xing L."/>
            <person name="Huo D."/>
            <person name="Sun M."/>
            <person name="Wang L."/>
            <person name="Mercier A."/>
            <person name="Li F."/>
            <person name="Yang H."/>
            <person name="Xiang J."/>
        </authorList>
    </citation>
    <scope>NUCLEOTIDE SEQUENCE [LARGE SCALE GENOMIC DNA]</scope>
    <source>
        <strain evidence="8">Shaxun</strain>
        <tissue evidence="8">Muscle</tissue>
    </source>
</reference>
<feature type="transmembrane region" description="Helical" evidence="7">
    <location>
        <begin position="450"/>
        <end position="472"/>
    </location>
</feature>
<feature type="transmembrane region" description="Helical" evidence="7">
    <location>
        <begin position="99"/>
        <end position="124"/>
    </location>
</feature>
<dbReference type="OrthoDB" id="76259at2759"/>
<feature type="transmembrane region" description="Helical" evidence="7">
    <location>
        <begin position="375"/>
        <end position="398"/>
    </location>
</feature>
<evidence type="ECO:0000256" key="2">
    <source>
        <dbReference type="ARBA" id="ARBA00005808"/>
    </source>
</evidence>